<feature type="compositionally biased region" description="Basic residues" evidence="1">
    <location>
        <begin position="86"/>
        <end position="99"/>
    </location>
</feature>
<reference evidence="2 3" key="2">
    <citation type="submission" date="2019-01" db="EMBL/GenBank/DDBJ databases">
        <title>A chromosome length genome reference of the Java medaka (oryzias javanicus).</title>
        <authorList>
            <person name="Herpin A."/>
            <person name="Takehana Y."/>
            <person name="Naruse K."/>
            <person name="Ansai S."/>
            <person name="Kawaguchi M."/>
        </authorList>
    </citation>
    <scope>NUCLEOTIDE SEQUENCE [LARGE SCALE GENOMIC DNA]</scope>
    <source>
        <strain evidence="2">RS831</strain>
        <tissue evidence="2">Whole body</tissue>
    </source>
</reference>
<protein>
    <submittedName>
        <fullName evidence="2">Uncharacterized protein</fullName>
    </submittedName>
</protein>
<reference evidence="2 3" key="1">
    <citation type="submission" date="2018-11" db="EMBL/GenBank/DDBJ databases">
        <authorList>
            <person name="Lopez-Roques C."/>
            <person name="Donnadieu C."/>
            <person name="Bouchez O."/>
            <person name="Klopp C."/>
            <person name="Cabau C."/>
            <person name="Zahm M."/>
        </authorList>
    </citation>
    <scope>NUCLEOTIDE SEQUENCE [LARGE SCALE GENOMIC DNA]</scope>
    <source>
        <strain evidence="2">RS831</strain>
        <tissue evidence="2">Whole body</tissue>
    </source>
</reference>
<evidence type="ECO:0000313" key="2">
    <source>
        <dbReference type="EMBL" id="RVE56677.1"/>
    </source>
</evidence>
<organism evidence="2 3">
    <name type="scientific">Oryzias javanicus</name>
    <name type="common">Javanese ricefish</name>
    <name type="synonym">Aplocheilus javanicus</name>
    <dbReference type="NCBI Taxonomy" id="123683"/>
    <lineage>
        <taxon>Eukaryota</taxon>
        <taxon>Metazoa</taxon>
        <taxon>Chordata</taxon>
        <taxon>Craniata</taxon>
        <taxon>Vertebrata</taxon>
        <taxon>Euteleostomi</taxon>
        <taxon>Actinopterygii</taxon>
        <taxon>Neopterygii</taxon>
        <taxon>Teleostei</taxon>
        <taxon>Neoteleostei</taxon>
        <taxon>Acanthomorphata</taxon>
        <taxon>Ovalentaria</taxon>
        <taxon>Atherinomorphae</taxon>
        <taxon>Beloniformes</taxon>
        <taxon>Adrianichthyidae</taxon>
        <taxon>Oryziinae</taxon>
        <taxon>Oryzias</taxon>
    </lineage>
</organism>
<evidence type="ECO:0000313" key="3">
    <source>
        <dbReference type="Proteomes" id="UP000283210"/>
    </source>
</evidence>
<dbReference type="AlphaFoldDB" id="A0A3S2NQ62"/>
<feature type="region of interest" description="Disordered" evidence="1">
    <location>
        <begin position="44"/>
        <end position="99"/>
    </location>
</feature>
<name>A0A3S2NQ62_ORYJA</name>
<gene>
    <name evidence="2" type="ORF">OJAV_G00223020</name>
</gene>
<accession>A0A3S2NQ62</accession>
<dbReference type="EMBL" id="CM012459">
    <property type="protein sequence ID" value="RVE56677.1"/>
    <property type="molecule type" value="Genomic_DNA"/>
</dbReference>
<evidence type="ECO:0000256" key="1">
    <source>
        <dbReference type="SAM" id="MobiDB-lite"/>
    </source>
</evidence>
<keyword evidence="3" id="KW-1185">Reference proteome</keyword>
<feature type="compositionally biased region" description="Low complexity" evidence="1">
    <location>
        <begin position="48"/>
        <end position="58"/>
    </location>
</feature>
<dbReference type="Proteomes" id="UP000283210">
    <property type="component" value="Chromosome 23"/>
</dbReference>
<proteinExistence type="predicted"/>
<sequence length="99" mass="10818">MFESVWTNESTLNIQVEFNSSSAGCLEVQFFWLHLWMTSEAPPRLLTAPGPARSGSAPAAPPLPRLHLHPPAASIMSGSQPGTKRVCPRRRRPPSCRVG</sequence>